<protein>
    <submittedName>
        <fullName evidence="1">Uncharacterized protein</fullName>
    </submittedName>
</protein>
<keyword evidence="2" id="KW-1185">Reference proteome</keyword>
<dbReference type="Proteomes" id="UP000321832">
    <property type="component" value="Unassembled WGS sequence"/>
</dbReference>
<organism evidence="1 2">
    <name type="scientific">Piscinibacter aquaticus</name>
    <dbReference type="NCBI Taxonomy" id="392597"/>
    <lineage>
        <taxon>Bacteria</taxon>
        <taxon>Pseudomonadati</taxon>
        <taxon>Pseudomonadota</taxon>
        <taxon>Betaproteobacteria</taxon>
        <taxon>Burkholderiales</taxon>
        <taxon>Sphaerotilaceae</taxon>
        <taxon>Piscinibacter</taxon>
    </lineage>
</organism>
<gene>
    <name evidence="1" type="ORF">FSC37_18300</name>
</gene>
<sequence>MKWIAVVVAALLAGFALLAAFGAWRWSASTRALIERLEAARRPVPPSRFDAARDLDGLPPPVQRFFRAALADGTPLVASVDLEHRGTFNLAAEGPDRWIPFTSTQRVITRRPGFVWDARMAMAPGLAVRVHDAYVAGEGILHPAVLGLVSLTELRGVSPEPGGVAHGEFMRFVAEAARYPTALLPSQGARWTAVDEHAAQVELADGDVGVSLLLRFDPGTGLIDSVLAQARGRTVGSNVVMTPWEGRWWDYAEHAGMKVPMSGEVAWLTPEGRRTYWRGTVTSLSHDVWR</sequence>
<proteinExistence type="predicted"/>
<reference evidence="1 2" key="1">
    <citation type="submission" date="2019-08" db="EMBL/GenBank/DDBJ databases">
        <authorList>
            <person name="Khan S.A."/>
            <person name="Jeon C.O."/>
            <person name="Jeong S.E."/>
        </authorList>
    </citation>
    <scope>NUCLEOTIDE SEQUENCE [LARGE SCALE GENOMIC DNA]</scope>
    <source>
        <strain evidence="2">IMCC1728</strain>
    </source>
</reference>
<dbReference type="AlphaFoldDB" id="A0A5C6U3J7"/>
<comment type="caution">
    <text evidence="1">The sequence shown here is derived from an EMBL/GenBank/DDBJ whole genome shotgun (WGS) entry which is preliminary data.</text>
</comment>
<dbReference type="EMBL" id="VOPW01000001">
    <property type="protein sequence ID" value="TXC67563.1"/>
    <property type="molecule type" value="Genomic_DNA"/>
</dbReference>
<evidence type="ECO:0000313" key="2">
    <source>
        <dbReference type="Proteomes" id="UP000321832"/>
    </source>
</evidence>
<name>A0A5C6U3J7_9BURK</name>
<dbReference type="InterPro" id="IPR054213">
    <property type="entry name" value="DUF6920"/>
</dbReference>
<accession>A0A5C6U3J7</accession>
<evidence type="ECO:0000313" key="1">
    <source>
        <dbReference type="EMBL" id="TXC67563.1"/>
    </source>
</evidence>
<dbReference type="Pfam" id="PF21900">
    <property type="entry name" value="DUF6920"/>
    <property type="match status" value="1"/>
</dbReference>